<evidence type="ECO:0000256" key="5">
    <source>
        <dbReference type="SAM" id="MobiDB-lite"/>
    </source>
</evidence>
<evidence type="ECO:0000313" key="8">
    <source>
        <dbReference type="EMBL" id="KKU15617.1"/>
    </source>
</evidence>
<dbReference type="GO" id="GO:0006310">
    <property type="term" value="P:DNA recombination"/>
    <property type="evidence" value="ECO:0007669"/>
    <property type="project" value="UniProtKB-KW"/>
</dbReference>
<dbReference type="EMBL" id="LCLJ01000006">
    <property type="protein sequence ID" value="KKU15617.1"/>
    <property type="molecule type" value="Genomic_DNA"/>
</dbReference>
<dbReference type="PROSITE" id="PS51898">
    <property type="entry name" value="TYR_RECOMBINASE"/>
    <property type="match status" value="1"/>
</dbReference>
<dbReference type="NCBIfam" id="NF040815">
    <property type="entry name" value="recomb_XerA_Arch"/>
    <property type="match status" value="1"/>
</dbReference>
<dbReference type="PANTHER" id="PTHR30349:SF81">
    <property type="entry name" value="TYROSINE RECOMBINASE XERC"/>
    <property type="match status" value="1"/>
</dbReference>
<gene>
    <name evidence="8" type="ORF">UX22_C0006G0025</name>
</gene>
<dbReference type="SUPFAM" id="SSF56349">
    <property type="entry name" value="DNA breaking-rejoining enzymes"/>
    <property type="match status" value="1"/>
</dbReference>
<keyword evidence="2 4" id="KW-0238">DNA-binding</keyword>
<keyword evidence="1" id="KW-0229">DNA integration</keyword>
<keyword evidence="3" id="KW-0233">DNA recombination</keyword>
<dbReference type="InterPro" id="IPR044068">
    <property type="entry name" value="CB"/>
</dbReference>
<dbReference type="CDD" id="cd00798">
    <property type="entry name" value="INT_XerDC_C"/>
    <property type="match status" value="1"/>
</dbReference>
<dbReference type="PANTHER" id="PTHR30349">
    <property type="entry name" value="PHAGE INTEGRASE-RELATED"/>
    <property type="match status" value="1"/>
</dbReference>
<dbReference type="PROSITE" id="PS51900">
    <property type="entry name" value="CB"/>
    <property type="match status" value="1"/>
</dbReference>
<dbReference type="GO" id="GO:0003677">
    <property type="term" value="F:DNA binding"/>
    <property type="evidence" value="ECO:0007669"/>
    <property type="project" value="UniProtKB-UniRule"/>
</dbReference>
<dbReference type="GO" id="GO:0015074">
    <property type="term" value="P:DNA integration"/>
    <property type="evidence" value="ECO:0007669"/>
    <property type="project" value="UniProtKB-KW"/>
</dbReference>
<name>A0A0G1N5S5_9BACT</name>
<feature type="domain" description="Tyr recombinase" evidence="6">
    <location>
        <begin position="128"/>
        <end position="309"/>
    </location>
</feature>
<feature type="region of interest" description="Disordered" evidence="5">
    <location>
        <begin position="308"/>
        <end position="328"/>
    </location>
</feature>
<dbReference type="AlphaFoldDB" id="A0A0G1N5S5"/>
<evidence type="ECO:0000256" key="1">
    <source>
        <dbReference type="ARBA" id="ARBA00022908"/>
    </source>
</evidence>
<evidence type="ECO:0000259" key="7">
    <source>
        <dbReference type="PROSITE" id="PS51900"/>
    </source>
</evidence>
<reference evidence="8 9" key="1">
    <citation type="journal article" date="2015" name="Nature">
        <title>rRNA introns, odd ribosomes, and small enigmatic genomes across a large radiation of phyla.</title>
        <authorList>
            <person name="Brown C.T."/>
            <person name="Hug L.A."/>
            <person name="Thomas B.C."/>
            <person name="Sharon I."/>
            <person name="Castelle C.J."/>
            <person name="Singh A."/>
            <person name="Wilkins M.J."/>
            <person name="Williams K.H."/>
            <person name="Banfield J.F."/>
        </authorList>
    </citation>
    <scope>NUCLEOTIDE SEQUENCE [LARGE SCALE GENOMIC DNA]</scope>
</reference>
<dbReference type="Pfam" id="PF00589">
    <property type="entry name" value="Phage_integrase"/>
    <property type="match status" value="1"/>
</dbReference>
<evidence type="ECO:0000256" key="4">
    <source>
        <dbReference type="PROSITE-ProRule" id="PRU01248"/>
    </source>
</evidence>
<dbReference type="Proteomes" id="UP000034727">
    <property type="component" value="Unassembled WGS sequence"/>
</dbReference>
<sequence>MIPLKPQKSKSPSFRVILYAMDISNEADEFLKQYLDYLEIEKNKSHKTRENYSRYLLLFFKEQNIRKLSDITSEAVRGFRTYLSGKDLKKNTQGYYVIAIRNFLKYLIKREKKVLSPETIELPKVSRRDIETLDYSELERLLSAPKGNNLRVLRDKAVLETFFSTGLRLSELCSLPRRIDIERGEVSVRGKGDKLRVVFLSDGAKKAIKAYLDKRIDPEEFLFVSLIKSGKVLGKITPRSVERLVDFYGRKAGIPKKIHPHQLRHSYATDLLINGADLRSVQSLLGHANVSTTQIYTHLTNKELREVHQTFHGRRRKRRKYEKVSNEL</sequence>
<dbReference type="InterPro" id="IPR010998">
    <property type="entry name" value="Integrase_recombinase_N"/>
</dbReference>
<evidence type="ECO:0000256" key="3">
    <source>
        <dbReference type="ARBA" id="ARBA00023172"/>
    </source>
</evidence>
<protein>
    <submittedName>
        <fullName evidence="8">Integrase/recombinase</fullName>
    </submittedName>
</protein>
<evidence type="ECO:0000259" key="6">
    <source>
        <dbReference type="PROSITE" id="PS51898"/>
    </source>
</evidence>
<feature type="domain" description="Core-binding (CB)" evidence="7">
    <location>
        <begin position="25"/>
        <end position="108"/>
    </location>
</feature>
<proteinExistence type="predicted"/>
<dbReference type="InterPro" id="IPR004107">
    <property type="entry name" value="Integrase_SAM-like_N"/>
</dbReference>
<organism evidence="8 9">
    <name type="scientific">Candidatus Jorgensenbacteria bacterium GW2011_GWA2_45_9</name>
    <dbReference type="NCBI Taxonomy" id="1618663"/>
    <lineage>
        <taxon>Bacteria</taxon>
        <taxon>Candidatus Joergenseniibacteriota</taxon>
    </lineage>
</organism>
<dbReference type="Gene3D" id="1.10.150.130">
    <property type="match status" value="1"/>
</dbReference>
<evidence type="ECO:0000313" key="9">
    <source>
        <dbReference type="Proteomes" id="UP000034727"/>
    </source>
</evidence>
<accession>A0A0G1N5S5</accession>
<dbReference type="Gene3D" id="1.10.443.10">
    <property type="entry name" value="Intergrase catalytic core"/>
    <property type="match status" value="1"/>
</dbReference>
<dbReference type="InterPro" id="IPR013762">
    <property type="entry name" value="Integrase-like_cat_sf"/>
</dbReference>
<dbReference type="InterPro" id="IPR002104">
    <property type="entry name" value="Integrase_catalytic"/>
</dbReference>
<dbReference type="InterPro" id="IPR011010">
    <property type="entry name" value="DNA_brk_join_enz"/>
</dbReference>
<feature type="compositionally biased region" description="Basic residues" evidence="5">
    <location>
        <begin position="311"/>
        <end position="321"/>
    </location>
</feature>
<evidence type="ECO:0000256" key="2">
    <source>
        <dbReference type="ARBA" id="ARBA00023125"/>
    </source>
</evidence>
<dbReference type="Pfam" id="PF02899">
    <property type="entry name" value="Phage_int_SAM_1"/>
    <property type="match status" value="1"/>
</dbReference>
<comment type="caution">
    <text evidence="8">The sequence shown here is derived from an EMBL/GenBank/DDBJ whole genome shotgun (WGS) entry which is preliminary data.</text>
</comment>
<dbReference type="InterPro" id="IPR050090">
    <property type="entry name" value="Tyrosine_recombinase_XerCD"/>
</dbReference>